<comment type="caution">
    <text evidence="2">The sequence shown here is derived from an EMBL/GenBank/DDBJ whole genome shotgun (WGS) entry which is preliminary data.</text>
</comment>
<dbReference type="Proteomes" id="UP000315217">
    <property type="component" value="Unassembled WGS sequence"/>
</dbReference>
<dbReference type="PIRSF" id="PIRSF019205">
    <property type="entry name" value="DUF1646"/>
    <property type="match status" value="1"/>
</dbReference>
<proteinExistence type="predicted"/>
<protein>
    <submittedName>
        <fullName evidence="2">DUF1646 domain-containing protein</fullName>
    </submittedName>
</protein>
<accession>A0A537LMP0</accession>
<feature type="transmembrane region" description="Helical" evidence="1">
    <location>
        <begin position="313"/>
        <end position="334"/>
    </location>
</feature>
<dbReference type="AlphaFoldDB" id="A0A537LMP0"/>
<evidence type="ECO:0000256" key="1">
    <source>
        <dbReference type="SAM" id="Phobius"/>
    </source>
</evidence>
<keyword evidence="1" id="KW-0812">Transmembrane</keyword>
<feature type="transmembrane region" description="Helical" evidence="1">
    <location>
        <begin position="166"/>
        <end position="187"/>
    </location>
</feature>
<feature type="transmembrane region" description="Helical" evidence="1">
    <location>
        <begin position="133"/>
        <end position="151"/>
    </location>
</feature>
<dbReference type="InterPro" id="IPR012443">
    <property type="entry name" value="DUF1646"/>
</dbReference>
<organism evidence="2 3">
    <name type="scientific">Candidatus Segetimicrobium genomatis</name>
    <dbReference type="NCBI Taxonomy" id="2569760"/>
    <lineage>
        <taxon>Bacteria</taxon>
        <taxon>Bacillati</taxon>
        <taxon>Candidatus Sysuimicrobiota</taxon>
        <taxon>Candidatus Sysuimicrobiia</taxon>
        <taxon>Candidatus Sysuimicrobiales</taxon>
        <taxon>Candidatus Segetimicrobiaceae</taxon>
        <taxon>Candidatus Segetimicrobium</taxon>
    </lineage>
</organism>
<dbReference type="EMBL" id="VBAI01000165">
    <property type="protein sequence ID" value="TMJ09210.1"/>
    <property type="molecule type" value="Genomic_DNA"/>
</dbReference>
<reference evidence="2 3" key="1">
    <citation type="journal article" date="2019" name="Nat. Microbiol.">
        <title>Mediterranean grassland soil C-N compound turnover is dependent on rainfall and depth, and is mediated by genomically divergent microorganisms.</title>
        <authorList>
            <person name="Diamond S."/>
            <person name="Andeer P.F."/>
            <person name="Li Z."/>
            <person name="Crits-Christoph A."/>
            <person name="Burstein D."/>
            <person name="Anantharaman K."/>
            <person name="Lane K.R."/>
            <person name="Thomas B.C."/>
            <person name="Pan C."/>
            <person name="Northen T.R."/>
            <person name="Banfield J.F."/>
        </authorList>
    </citation>
    <scope>NUCLEOTIDE SEQUENCE [LARGE SCALE GENOMIC DNA]</scope>
    <source>
        <strain evidence="2">NP_1</strain>
    </source>
</reference>
<feature type="transmembrane region" description="Helical" evidence="1">
    <location>
        <begin position="55"/>
        <end position="72"/>
    </location>
</feature>
<feature type="transmembrane region" description="Helical" evidence="1">
    <location>
        <begin position="280"/>
        <end position="301"/>
    </location>
</feature>
<dbReference type="Pfam" id="PF07854">
    <property type="entry name" value="DUF1646"/>
    <property type="match status" value="1"/>
</dbReference>
<feature type="transmembrane region" description="Helical" evidence="1">
    <location>
        <begin position="28"/>
        <end position="48"/>
    </location>
</feature>
<keyword evidence="1" id="KW-1133">Transmembrane helix</keyword>
<sequence length="335" mass="36547">MVANLVILLLVLTLPLISHRVEQNLEAFLFIMGVLSALAASVLSWPLIRDALAHPIPITLAVFASGLVFKWTRRHLGQGLVQLRLVIPMRVLLAVLVIVLALLSSVFTVIIASLVLVELVSALRFAKEDESRLVVIACMAIGLGAALTPIGEPLSTIATAKLHEDFWFLMRLLGPWVIPGIVLLGVWTGFQPMRYAADTLTEGEDQETYRGVVARAARVYLFVMALTLLGEGFKPLIDRFVIALDARILYWINMVSAILDNATLTAAEVSPEMTLLQVRAVLMGLLISGGMLIPGNIPNIISANKLGIRSRTWARFGVPLGLILLVGYFVLLFVV</sequence>
<keyword evidence="1" id="KW-0472">Membrane</keyword>
<evidence type="ECO:0000313" key="3">
    <source>
        <dbReference type="Proteomes" id="UP000315217"/>
    </source>
</evidence>
<name>A0A537LMP0_9BACT</name>
<feature type="transmembrane region" description="Helical" evidence="1">
    <location>
        <begin position="92"/>
        <end position="121"/>
    </location>
</feature>
<gene>
    <name evidence="2" type="ORF">E6G98_10275</name>
</gene>
<evidence type="ECO:0000313" key="2">
    <source>
        <dbReference type="EMBL" id="TMJ09210.1"/>
    </source>
</evidence>